<proteinExistence type="predicted"/>
<protein>
    <submittedName>
        <fullName evidence="2">Putative bacteriophage coat protein</fullName>
    </submittedName>
</protein>
<evidence type="ECO:0000256" key="1">
    <source>
        <dbReference type="SAM" id="MobiDB-lite"/>
    </source>
</evidence>
<gene>
    <name evidence="2" type="ORF">ERS008491_01245</name>
</gene>
<evidence type="ECO:0000313" key="3">
    <source>
        <dbReference type="Proteomes" id="UP000045824"/>
    </source>
</evidence>
<dbReference type="Proteomes" id="UP000045824">
    <property type="component" value="Unassembled WGS sequence"/>
</dbReference>
<dbReference type="EMBL" id="CPYI01000003">
    <property type="protein sequence ID" value="CNE42228.1"/>
    <property type="molecule type" value="Genomic_DNA"/>
</dbReference>
<feature type="region of interest" description="Disordered" evidence="1">
    <location>
        <begin position="547"/>
        <end position="611"/>
    </location>
</feature>
<organism evidence="2 3">
    <name type="scientific">Yersinia kristensenii</name>
    <dbReference type="NCBI Taxonomy" id="28152"/>
    <lineage>
        <taxon>Bacteria</taxon>
        <taxon>Pseudomonadati</taxon>
        <taxon>Pseudomonadota</taxon>
        <taxon>Gammaproteobacteria</taxon>
        <taxon>Enterobacterales</taxon>
        <taxon>Yersiniaceae</taxon>
        <taxon>Yersinia</taxon>
    </lineage>
</organism>
<feature type="region of interest" description="Disordered" evidence="1">
    <location>
        <begin position="665"/>
        <end position="685"/>
    </location>
</feature>
<keyword evidence="2" id="KW-0167">Capsid protein</keyword>
<feature type="compositionally biased region" description="Basic and acidic residues" evidence="1">
    <location>
        <begin position="370"/>
        <end position="381"/>
    </location>
</feature>
<accession>A0A0T9KZ23</accession>
<dbReference type="AlphaFoldDB" id="A0A0T9KZ23"/>
<sequence>MGNAFDFELTATDQASDSIQRIEDAVKNLIPDLDKTRDGLKLGGQESVEGIDDLNTRLKGMGQFAREGVQFVGDMVPPLKMVGEIGSKALKFGALGAVGYIGVKAAQGLSAAADSAYSLDVAAKNAGMSVEEFSRVSGAMQILGVDSNSARQSVEGLYKTFNDPLWARNDTTQALLAQNGIVIERLKDGTADVYKTLDNVAKIFPTLSPQTQKTLADALGLDANLLALMREGVRYKELLTKSDTFGLTVDPKTNEQLVELKTQLNEVSAAFDGLMTKQKIWAAQKLLPSEKTIKGGVAAQLKDMKMRENDNDNSFAHGDKQKDILHRARVDNKFKDTLSFKEKTYLTFGYPDKDFTKKLNEHYGEAWEEQEKKRLEEERRKAAAPVNSPYLLAPSASSGPKSGQDALGIRNNNPGNLRAAPNATGKNGGFSTFNNHHDGISALSRQLQLYGDRGNNTLSGILHTYAPKTENITQGYIDAVSGATGVNPYERLDLHSPEVLKKLVTTIIKHENGYQPYSAEDIDSGVNNSINDDRWKGLRDPNILLSQRQSLSSDNADKKQPVNENGVRTPDVLLPPPQAPQLLPPTGINKEIADKKNPTPVLLPQQPINSGHENTNVMESIIPNKPDSILNPTNNSERDISDITRGIGEEKTEIELTLISDKTGERQKVSVQKGAKISTSMSYPA</sequence>
<evidence type="ECO:0000313" key="2">
    <source>
        <dbReference type="EMBL" id="CNE42228.1"/>
    </source>
</evidence>
<name>A0A0T9KZ23_YERKR</name>
<keyword evidence="2" id="KW-0946">Virion</keyword>
<reference evidence="2 3" key="1">
    <citation type="submission" date="2015-03" db="EMBL/GenBank/DDBJ databases">
        <authorList>
            <person name="Murphy D."/>
        </authorList>
    </citation>
    <scope>NUCLEOTIDE SEQUENCE [LARGE SCALE GENOMIC DNA]</scope>
    <source>
        <strain evidence="2 3">FCF326</strain>
    </source>
</reference>
<feature type="compositionally biased region" description="Pro residues" evidence="1">
    <location>
        <begin position="573"/>
        <end position="583"/>
    </location>
</feature>
<feature type="region of interest" description="Disordered" evidence="1">
    <location>
        <begin position="370"/>
        <end position="432"/>
    </location>
</feature>